<keyword evidence="1" id="KW-0472">Membrane</keyword>
<name>A0A2S8SUM4_9BACT</name>
<keyword evidence="3" id="KW-1185">Reference proteome</keyword>
<sequence>MQALQELISPAQSNFLVMVASLVLSIIGAGIGFWAAKTRGLILILSGPLVWLLWQGHQWITRYDPQSGYFGLNKVWVLAFETVVFVALGALCGWIWNRVIAPEKQGK</sequence>
<dbReference type="EMBL" id="NIGF01000005">
    <property type="protein sequence ID" value="PQV64486.1"/>
    <property type="molecule type" value="Genomic_DNA"/>
</dbReference>
<dbReference type="InParanoid" id="A0A2S8SUM4"/>
<dbReference type="AlphaFoldDB" id="A0A2S8SUM4"/>
<keyword evidence="1" id="KW-1133">Transmembrane helix</keyword>
<organism evidence="2 3">
    <name type="scientific">Abditibacterium utsteinense</name>
    <dbReference type="NCBI Taxonomy" id="1960156"/>
    <lineage>
        <taxon>Bacteria</taxon>
        <taxon>Pseudomonadati</taxon>
        <taxon>Abditibacteriota</taxon>
        <taxon>Abditibacteriia</taxon>
        <taxon>Abditibacteriales</taxon>
        <taxon>Abditibacteriaceae</taxon>
        <taxon>Abditibacterium</taxon>
    </lineage>
</organism>
<dbReference type="RefSeq" id="WP_105483269.1">
    <property type="nucleotide sequence ID" value="NZ_NIGF01000005.1"/>
</dbReference>
<gene>
    <name evidence="2" type="ORF">B1R32_105168</name>
</gene>
<accession>A0A2S8SUM4</accession>
<dbReference type="Proteomes" id="UP000237684">
    <property type="component" value="Unassembled WGS sequence"/>
</dbReference>
<evidence type="ECO:0000313" key="2">
    <source>
        <dbReference type="EMBL" id="PQV64486.1"/>
    </source>
</evidence>
<comment type="caution">
    <text evidence="2">The sequence shown here is derived from an EMBL/GenBank/DDBJ whole genome shotgun (WGS) entry which is preliminary data.</text>
</comment>
<proteinExistence type="predicted"/>
<reference evidence="2 3" key="1">
    <citation type="journal article" date="2018" name="Syst. Appl. Microbiol.">
        <title>Abditibacterium utsteinense sp. nov., the first cultivated member of candidate phylum FBP, isolated from ice-free Antarctic soil samples.</title>
        <authorList>
            <person name="Tahon G."/>
            <person name="Tytgat B."/>
            <person name="Lebbe L."/>
            <person name="Carlier A."/>
            <person name="Willems A."/>
        </authorList>
    </citation>
    <scope>NUCLEOTIDE SEQUENCE [LARGE SCALE GENOMIC DNA]</scope>
    <source>
        <strain evidence="2 3">LMG 29911</strain>
    </source>
</reference>
<feature type="transmembrane region" description="Helical" evidence="1">
    <location>
        <begin position="75"/>
        <end position="97"/>
    </location>
</feature>
<evidence type="ECO:0000256" key="1">
    <source>
        <dbReference type="SAM" id="Phobius"/>
    </source>
</evidence>
<protein>
    <submittedName>
        <fullName evidence="2">Uncharacterized protein</fullName>
    </submittedName>
</protein>
<feature type="transmembrane region" description="Helical" evidence="1">
    <location>
        <begin position="41"/>
        <end position="60"/>
    </location>
</feature>
<feature type="transmembrane region" description="Helical" evidence="1">
    <location>
        <begin position="15"/>
        <end position="34"/>
    </location>
</feature>
<keyword evidence="1" id="KW-0812">Transmembrane</keyword>
<evidence type="ECO:0000313" key="3">
    <source>
        <dbReference type="Proteomes" id="UP000237684"/>
    </source>
</evidence>